<dbReference type="STRING" id="883113.HMPREF9708_00895"/>
<dbReference type="InterPro" id="IPR002347">
    <property type="entry name" value="SDR_fam"/>
</dbReference>
<dbReference type="InterPro" id="IPR020904">
    <property type="entry name" value="Sc_DH/Rdtase_CS"/>
</dbReference>
<protein>
    <recommendedName>
        <fullName evidence="5">3-oxoacyl-[acyl-carrier-protein] reductase</fullName>
    </recommendedName>
</protein>
<dbReference type="Gene3D" id="3.40.50.720">
    <property type="entry name" value="NAD(P)-binding Rossmann-like Domain"/>
    <property type="match status" value="1"/>
</dbReference>
<reference evidence="3 4" key="1">
    <citation type="submission" date="2012-01" db="EMBL/GenBank/DDBJ databases">
        <title>The Genome Sequence of Facklamia languida CCUG 37842.</title>
        <authorList>
            <consortium name="The Broad Institute Genome Sequencing Platform"/>
            <person name="Earl A."/>
            <person name="Ward D."/>
            <person name="Feldgarden M."/>
            <person name="Gevers D."/>
            <person name="Huys G."/>
            <person name="Young S.K."/>
            <person name="Zeng Q."/>
            <person name="Gargeya S."/>
            <person name="Fitzgerald M."/>
            <person name="Haas B."/>
            <person name="Abouelleil A."/>
            <person name="Alvarado L."/>
            <person name="Arachchi H.M."/>
            <person name="Berlin A."/>
            <person name="Chapman S.B."/>
            <person name="Gearin G."/>
            <person name="Goldberg J."/>
            <person name="Griggs A."/>
            <person name="Gujja S."/>
            <person name="Hansen M."/>
            <person name="Heiman D."/>
            <person name="Howarth C."/>
            <person name="Larimer J."/>
            <person name="Lui A."/>
            <person name="MacDonald P.J.P."/>
            <person name="McCowen C."/>
            <person name="Montmayeur A."/>
            <person name="Murphy C."/>
            <person name="Neiman D."/>
            <person name="Pearson M."/>
            <person name="Priest M."/>
            <person name="Roberts A."/>
            <person name="Saif S."/>
            <person name="Shea T."/>
            <person name="Sisk P."/>
            <person name="Stolte C."/>
            <person name="Sykes S."/>
            <person name="Wortman J."/>
            <person name="Nusbaum C."/>
            <person name="Birren B."/>
        </authorList>
    </citation>
    <scope>NUCLEOTIDE SEQUENCE [LARGE SCALE GENOMIC DNA]</scope>
    <source>
        <strain evidence="3 4">CCUG 37842</strain>
    </source>
</reference>
<dbReference type="RefSeq" id="WP_006309015.1">
    <property type="nucleotide sequence ID" value="NZ_JH601133.1"/>
</dbReference>
<organism evidence="3 4">
    <name type="scientific">Facklamia languida CCUG 37842</name>
    <dbReference type="NCBI Taxonomy" id="883113"/>
    <lineage>
        <taxon>Bacteria</taxon>
        <taxon>Bacillati</taxon>
        <taxon>Bacillota</taxon>
        <taxon>Bacilli</taxon>
        <taxon>Lactobacillales</taxon>
        <taxon>Aerococcaceae</taxon>
        <taxon>Facklamia</taxon>
    </lineage>
</organism>
<evidence type="ECO:0000313" key="4">
    <source>
        <dbReference type="Proteomes" id="UP000006190"/>
    </source>
</evidence>
<keyword evidence="4" id="KW-1185">Reference proteome</keyword>
<keyword evidence="2" id="KW-0560">Oxidoreductase</keyword>
<evidence type="ECO:0008006" key="5">
    <source>
        <dbReference type="Google" id="ProtNLM"/>
    </source>
</evidence>
<dbReference type="FunFam" id="3.40.50.720:FF:000084">
    <property type="entry name" value="Short-chain dehydrogenase reductase"/>
    <property type="match status" value="1"/>
</dbReference>
<comment type="caution">
    <text evidence="3">The sequence shown here is derived from an EMBL/GenBank/DDBJ whole genome shotgun (WGS) entry which is preliminary data.</text>
</comment>
<dbReference type="SUPFAM" id="SSF51735">
    <property type="entry name" value="NAD(P)-binding Rossmann-fold domains"/>
    <property type="match status" value="1"/>
</dbReference>
<evidence type="ECO:0000256" key="2">
    <source>
        <dbReference type="ARBA" id="ARBA00023002"/>
    </source>
</evidence>
<dbReference type="eggNOG" id="COG1028">
    <property type="taxonomic scope" value="Bacteria"/>
</dbReference>
<sequence>MTNSHSIPIGPQAKLPVCLQVVVTGVASGIGQAQTQAFLDQGHKVYGIDLKASACIDQWKQDHPDHFEFIQADLSKQANCQQVIDHFKAKYDRLDVLCNTAGQLDDFRPLDQVSFDQWDQIMQTNLYSIFYLTKGFLPYLLQNPSSRLINMASIASLTAGGGGLAYTTSKHAIAGFTKQMAYDYSSMGLRANAIAPGAIATPMNQADFQGEATMAQWVADQTPVKRWASPEEVAQLTLFLASDASDYLSGAVIPLDGGWMIR</sequence>
<dbReference type="GO" id="GO:0008206">
    <property type="term" value="P:bile acid metabolic process"/>
    <property type="evidence" value="ECO:0007669"/>
    <property type="project" value="UniProtKB-ARBA"/>
</dbReference>
<dbReference type="EMBL" id="AGEG01000010">
    <property type="protein sequence ID" value="EHR37137.1"/>
    <property type="molecule type" value="Genomic_DNA"/>
</dbReference>
<dbReference type="AlphaFoldDB" id="H3NJ56"/>
<name>H3NJ56_9LACT</name>
<proteinExistence type="inferred from homology"/>
<comment type="similarity">
    <text evidence="1">Belongs to the short-chain dehydrogenases/reductases (SDR) family.</text>
</comment>
<dbReference type="PROSITE" id="PS00061">
    <property type="entry name" value="ADH_SHORT"/>
    <property type="match status" value="1"/>
</dbReference>
<evidence type="ECO:0000256" key="1">
    <source>
        <dbReference type="ARBA" id="ARBA00006484"/>
    </source>
</evidence>
<dbReference type="CDD" id="cd05233">
    <property type="entry name" value="SDR_c"/>
    <property type="match status" value="1"/>
</dbReference>
<dbReference type="PRINTS" id="PR00080">
    <property type="entry name" value="SDRFAMILY"/>
</dbReference>
<dbReference type="PANTHER" id="PTHR43477:SF1">
    <property type="entry name" value="DIHYDROANTICAPSIN 7-DEHYDROGENASE"/>
    <property type="match status" value="1"/>
</dbReference>
<dbReference type="PANTHER" id="PTHR43477">
    <property type="entry name" value="DIHYDROANTICAPSIN 7-DEHYDROGENASE"/>
    <property type="match status" value="1"/>
</dbReference>
<dbReference type="InterPro" id="IPR036291">
    <property type="entry name" value="NAD(P)-bd_dom_sf"/>
</dbReference>
<dbReference type="Proteomes" id="UP000006190">
    <property type="component" value="Unassembled WGS sequence"/>
</dbReference>
<evidence type="ECO:0000313" key="3">
    <source>
        <dbReference type="EMBL" id="EHR37137.1"/>
    </source>
</evidence>
<dbReference type="OrthoDB" id="9803333at2"/>
<dbReference type="PRINTS" id="PR00081">
    <property type="entry name" value="GDHRDH"/>
</dbReference>
<dbReference type="InterPro" id="IPR051122">
    <property type="entry name" value="SDR_DHRS6-like"/>
</dbReference>
<dbReference type="HOGENOM" id="CLU_010194_1_0_9"/>
<accession>H3NJ56</accession>
<dbReference type="GO" id="GO:0016491">
    <property type="term" value="F:oxidoreductase activity"/>
    <property type="evidence" value="ECO:0007669"/>
    <property type="project" value="UniProtKB-KW"/>
</dbReference>
<dbReference type="NCBIfam" id="NF005118">
    <property type="entry name" value="PRK06550.1"/>
    <property type="match status" value="1"/>
</dbReference>
<dbReference type="PATRIC" id="fig|883113.3.peg.890"/>
<dbReference type="Pfam" id="PF13561">
    <property type="entry name" value="adh_short_C2"/>
    <property type="match status" value="1"/>
</dbReference>
<gene>
    <name evidence="3" type="ORF">HMPREF9708_00895</name>
</gene>